<accession>A0A5C6W667</accession>
<reference evidence="2 3" key="1">
    <citation type="journal article" date="2005" name="Int. J. Syst. Evol. Microbiol.">
        <title>Bacillus litoralis sp. nov., isolated from a tidal flat of the Yellow Sea in Korea.</title>
        <authorList>
            <person name="Yoon J.H."/>
            <person name="Oh T.K."/>
        </authorList>
    </citation>
    <scope>NUCLEOTIDE SEQUENCE [LARGE SCALE GENOMIC DNA]</scope>
    <source>
        <strain evidence="2 3">SW-211</strain>
    </source>
</reference>
<evidence type="ECO:0000256" key="1">
    <source>
        <dbReference type="SAM" id="SignalP"/>
    </source>
</evidence>
<comment type="caution">
    <text evidence="2">The sequence shown here is derived from an EMBL/GenBank/DDBJ whole genome shotgun (WGS) entry which is preliminary data.</text>
</comment>
<evidence type="ECO:0000313" key="2">
    <source>
        <dbReference type="EMBL" id="TXC92894.1"/>
    </source>
</evidence>
<dbReference type="OrthoDB" id="2879848at2"/>
<sequence>MKKIGFMLLPILLLVIGCSGGTSLTEFDNTKLKEELNDQAFQPKLPTKLPFEVEEAAFTTPPQEQQPSNILSFDFFGSGDENGKGNHLSLMAVNGGKVESNIEYEDVKIGDLNGSYEVNDEEEMILNWSENDIHYRLTFYVQQSDNELTKEELIETAKSFE</sequence>
<proteinExistence type="predicted"/>
<dbReference type="EMBL" id="VOQF01000001">
    <property type="protein sequence ID" value="TXC92894.1"/>
    <property type="molecule type" value="Genomic_DNA"/>
</dbReference>
<gene>
    <name evidence="2" type="ORF">FS935_01495</name>
</gene>
<dbReference type="RefSeq" id="WP_146945756.1">
    <property type="nucleotide sequence ID" value="NZ_VOQF01000001.1"/>
</dbReference>
<dbReference type="Proteomes" id="UP000321363">
    <property type="component" value="Unassembled WGS sequence"/>
</dbReference>
<organism evidence="2 3">
    <name type="scientific">Metabacillus litoralis</name>
    <dbReference type="NCBI Taxonomy" id="152268"/>
    <lineage>
        <taxon>Bacteria</taxon>
        <taxon>Bacillati</taxon>
        <taxon>Bacillota</taxon>
        <taxon>Bacilli</taxon>
        <taxon>Bacillales</taxon>
        <taxon>Bacillaceae</taxon>
        <taxon>Metabacillus</taxon>
    </lineage>
</organism>
<keyword evidence="3" id="KW-1185">Reference proteome</keyword>
<name>A0A5C6W667_9BACI</name>
<feature type="chain" id="PRO_5038337806" evidence="1">
    <location>
        <begin position="25"/>
        <end position="161"/>
    </location>
</feature>
<feature type="signal peptide" evidence="1">
    <location>
        <begin position="1"/>
        <end position="24"/>
    </location>
</feature>
<dbReference type="AlphaFoldDB" id="A0A5C6W667"/>
<protein>
    <submittedName>
        <fullName evidence="2">DUF4367 domain-containing protein</fullName>
    </submittedName>
</protein>
<dbReference type="PROSITE" id="PS51257">
    <property type="entry name" value="PROKAR_LIPOPROTEIN"/>
    <property type="match status" value="1"/>
</dbReference>
<keyword evidence="1" id="KW-0732">Signal</keyword>
<evidence type="ECO:0000313" key="3">
    <source>
        <dbReference type="Proteomes" id="UP000321363"/>
    </source>
</evidence>